<sequence>MLVLISISKLAHLRAFHLGVAALIVGYVEAVAYAHADGKIRKTAGDETANESVGRKMEDSWKGKLNEKEKMLEEEEKEIERPTKLEEENESLKICNAKLRSTIEIKNRNIKSVGTRYCVSNELPGPTPGKGHVATQINIAKRRMKDKEKEVLECRIALGDEGAKIQTLEKEASNPKKQNAHLQTQRSHKTNVANSIDKNVQGYCRLILLVHYMASARCGSLVVSVGLALILAGLDRLVQRPEQSRASKTIPTVAPQQENISVQGIPVLVIATGQHNIASGFGSGCRDASQYQSQALPPISSILSQFDGPQ</sequence>
<evidence type="ECO:0000256" key="2">
    <source>
        <dbReference type="SAM" id="Phobius"/>
    </source>
</evidence>
<keyword evidence="2" id="KW-0472">Membrane</keyword>
<organism evidence="3 4">
    <name type="scientific">Lojkania enalia</name>
    <dbReference type="NCBI Taxonomy" id="147567"/>
    <lineage>
        <taxon>Eukaryota</taxon>
        <taxon>Fungi</taxon>
        <taxon>Dikarya</taxon>
        <taxon>Ascomycota</taxon>
        <taxon>Pezizomycotina</taxon>
        <taxon>Dothideomycetes</taxon>
        <taxon>Pleosporomycetidae</taxon>
        <taxon>Pleosporales</taxon>
        <taxon>Pleosporales incertae sedis</taxon>
        <taxon>Lojkania</taxon>
    </lineage>
</organism>
<evidence type="ECO:0000313" key="3">
    <source>
        <dbReference type="EMBL" id="KAF2257694.1"/>
    </source>
</evidence>
<feature type="transmembrane region" description="Helical" evidence="2">
    <location>
        <begin position="219"/>
        <end position="238"/>
    </location>
</feature>
<keyword evidence="2" id="KW-1133">Transmembrane helix</keyword>
<evidence type="ECO:0000313" key="4">
    <source>
        <dbReference type="Proteomes" id="UP000800093"/>
    </source>
</evidence>
<keyword evidence="2" id="KW-0812">Transmembrane</keyword>
<accession>A0A9P4JV31</accession>
<feature type="compositionally biased region" description="Polar residues" evidence="1">
    <location>
        <begin position="175"/>
        <end position="191"/>
    </location>
</feature>
<gene>
    <name evidence="3" type="ORF">CC78DRAFT_588146</name>
</gene>
<evidence type="ECO:0000256" key="1">
    <source>
        <dbReference type="SAM" id="MobiDB-lite"/>
    </source>
</evidence>
<keyword evidence="4" id="KW-1185">Reference proteome</keyword>
<protein>
    <submittedName>
        <fullName evidence="3">Uncharacterized protein</fullName>
    </submittedName>
</protein>
<dbReference type="EMBL" id="ML986874">
    <property type="protein sequence ID" value="KAF2257694.1"/>
    <property type="molecule type" value="Genomic_DNA"/>
</dbReference>
<comment type="caution">
    <text evidence="3">The sequence shown here is derived from an EMBL/GenBank/DDBJ whole genome shotgun (WGS) entry which is preliminary data.</text>
</comment>
<dbReference type="Proteomes" id="UP000800093">
    <property type="component" value="Unassembled WGS sequence"/>
</dbReference>
<feature type="region of interest" description="Disordered" evidence="1">
    <location>
        <begin position="171"/>
        <end position="191"/>
    </location>
</feature>
<dbReference type="AlphaFoldDB" id="A0A9P4JV31"/>
<reference evidence="4" key="1">
    <citation type="journal article" date="2020" name="Stud. Mycol.">
        <title>101 Dothideomycetes genomes: A test case for predicting lifestyles and emergence of pathogens.</title>
        <authorList>
            <person name="Haridas S."/>
            <person name="Albert R."/>
            <person name="Binder M."/>
            <person name="Bloem J."/>
            <person name="LaButti K."/>
            <person name="Salamov A."/>
            <person name="Andreopoulos B."/>
            <person name="Baker S."/>
            <person name="Barry K."/>
            <person name="Bills G."/>
            <person name="Bluhm B."/>
            <person name="Cannon C."/>
            <person name="Castanera R."/>
            <person name="Culley D."/>
            <person name="Daum C."/>
            <person name="Ezra D."/>
            <person name="Gonzalez J."/>
            <person name="Henrissat B."/>
            <person name="Kuo A."/>
            <person name="Liang C."/>
            <person name="Lipzen A."/>
            <person name="Lutzoni F."/>
            <person name="Magnuson J."/>
            <person name="Mondo S."/>
            <person name="Nolan M."/>
            <person name="Ohm R."/>
            <person name="Pangilinan J."/>
            <person name="Park H.-J."/>
            <person name="Ramirez L."/>
            <person name="Alfaro M."/>
            <person name="Sun H."/>
            <person name="Tritt A."/>
            <person name="Yoshinaga Y."/>
            <person name="Zwiers L.-H."/>
            <person name="Turgeon B."/>
            <person name="Goodwin S."/>
            <person name="Spatafora J."/>
            <person name="Crous P."/>
            <person name="Grigoriev I."/>
        </authorList>
    </citation>
    <scope>NUCLEOTIDE SEQUENCE [LARGE SCALE GENOMIC DNA]</scope>
    <source>
        <strain evidence="4">CBS 304.66</strain>
    </source>
</reference>
<name>A0A9P4JV31_9PLEO</name>
<proteinExistence type="predicted"/>